<evidence type="ECO:0000256" key="1">
    <source>
        <dbReference type="ARBA" id="ARBA00004728"/>
    </source>
</evidence>
<evidence type="ECO:0000256" key="2">
    <source>
        <dbReference type="ARBA" id="ARBA00008655"/>
    </source>
</evidence>
<dbReference type="PANTHER" id="PTHR10434:SF11">
    <property type="entry name" value="1-ACYL-SN-GLYCEROL-3-PHOSPHATE ACYLTRANSFERASE"/>
    <property type="match status" value="1"/>
</dbReference>
<keyword evidence="3 5" id="KW-0808">Transferase</keyword>
<dbReference type="CDD" id="cd07989">
    <property type="entry name" value="LPLAT_AGPAT-like"/>
    <property type="match status" value="1"/>
</dbReference>
<organism evidence="8 9">
    <name type="scientific">Patiria miniata</name>
    <name type="common">Bat star</name>
    <name type="synonym">Asterina miniata</name>
    <dbReference type="NCBI Taxonomy" id="46514"/>
    <lineage>
        <taxon>Eukaryota</taxon>
        <taxon>Metazoa</taxon>
        <taxon>Echinodermata</taxon>
        <taxon>Eleutherozoa</taxon>
        <taxon>Asterozoa</taxon>
        <taxon>Asteroidea</taxon>
        <taxon>Valvatacea</taxon>
        <taxon>Valvatida</taxon>
        <taxon>Asterinidae</taxon>
        <taxon>Patiria</taxon>
    </lineage>
</organism>
<proteinExistence type="inferred from homology"/>
<dbReference type="EC" id="2.3.1.51" evidence="5"/>
<keyword evidence="9" id="KW-1185">Reference proteome</keyword>
<dbReference type="Pfam" id="PF01553">
    <property type="entry name" value="Acyltransferase"/>
    <property type="match status" value="1"/>
</dbReference>
<evidence type="ECO:0000256" key="5">
    <source>
        <dbReference type="RuleBase" id="RU361267"/>
    </source>
</evidence>
<feature type="transmembrane region" description="Helical" evidence="6">
    <location>
        <begin position="61"/>
        <end position="80"/>
    </location>
</feature>
<dbReference type="GO" id="GO:0006654">
    <property type="term" value="P:phosphatidic acid biosynthetic process"/>
    <property type="evidence" value="ECO:0007669"/>
    <property type="project" value="TreeGrafter"/>
</dbReference>
<dbReference type="GeneID" id="119736360"/>
<dbReference type="PANTHER" id="PTHR10434">
    <property type="entry name" value="1-ACYL-SN-GLYCEROL-3-PHOSPHATE ACYLTRANSFERASE"/>
    <property type="match status" value="1"/>
</dbReference>
<dbReference type="GO" id="GO:0005783">
    <property type="term" value="C:endoplasmic reticulum"/>
    <property type="evidence" value="ECO:0007669"/>
    <property type="project" value="TreeGrafter"/>
</dbReference>
<keyword evidence="6" id="KW-0472">Membrane</keyword>
<keyword evidence="6" id="KW-0812">Transmembrane</keyword>
<evidence type="ECO:0000313" key="9">
    <source>
        <dbReference type="Proteomes" id="UP000887568"/>
    </source>
</evidence>
<name>A0A914ARL8_PATMI</name>
<feature type="domain" description="Phospholipid/glycerol acyltransferase" evidence="7">
    <location>
        <begin position="95"/>
        <end position="213"/>
    </location>
</feature>
<keyword evidence="5" id="KW-0594">Phospholipid biosynthesis</keyword>
<dbReference type="GO" id="GO:0003841">
    <property type="term" value="F:1-acylglycerol-3-phosphate O-acyltransferase activity"/>
    <property type="evidence" value="ECO:0007669"/>
    <property type="project" value="UniProtKB-UniRule"/>
</dbReference>
<protein>
    <recommendedName>
        <fullName evidence="5">1-acyl-sn-glycerol-3-phosphate acyltransferase</fullName>
        <ecNumber evidence="5">2.3.1.51</ecNumber>
    </recommendedName>
</protein>
<dbReference type="NCBIfam" id="TIGR00530">
    <property type="entry name" value="AGP_acyltrn"/>
    <property type="match status" value="1"/>
</dbReference>
<dbReference type="InterPro" id="IPR002123">
    <property type="entry name" value="Plipid/glycerol_acylTrfase"/>
</dbReference>
<dbReference type="SUPFAM" id="SSF69593">
    <property type="entry name" value="Glycerol-3-phosphate (1)-acyltransferase"/>
    <property type="match status" value="1"/>
</dbReference>
<evidence type="ECO:0000256" key="6">
    <source>
        <dbReference type="SAM" id="Phobius"/>
    </source>
</evidence>
<dbReference type="InterPro" id="IPR004552">
    <property type="entry name" value="AGP_acyltrans"/>
</dbReference>
<evidence type="ECO:0000259" key="7">
    <source>
        <dbReference type="SMART" id="SM00563"/>
    </source>
</evidence>
<keyword evidence="6" id="KW-1133">Transmembrane helix</keyword>
<comment type="pathway">
    <text evidence="1">Phospholipid metabolism; CDP-diacylglycerol biosynthesis; CDP-diacylglycerol from sn-glycerol 3-phosphate: step 2/3.</text>
</comment>
<comment type="domain">
    <text evidence="5">The HXXXXD motif is essential for acyltransferase activity and may constitute the binding site for the phosphate moiety of the glycerol-3-phosphate.</text>
</comment>
<evidence type="ECO:0000256" key="4">
    <source>
        <dbReference type="ARBA" id="ARBA00023315"/>
    </source>
</evidence>
<dbReference type="RefSeq" id="XP_038066298.1">
    <property type="nucleotide sequence ID" value="XM_038210370.1"/>
</dbReference>
<dbReference type="SMART" id="SM00563">
    <property type="entry name" value="PlsC"/>
    <property type="match status" value="1"/>
</dbReference>
<evidence type="ECO:0000256" key="3">
    <source>
        <dbReference type="ARBA" id="ARBA00022679"/>
    </source>
</evidence>
<keyword evidence="4 5" id="KW-0012">Acyltransferase</keyword>
<dbReference type="OrthoDB" id="202234at2759"/>
<dbReference type="OMA" id="PWPYERV"/>
<dbReference type="Proteomes" id="UP000887568">
    <property type="component" value="Unplaced"/>
</dbReference>
<evidence type="ECO:0000313" key="8">
    <source>
        <dbReference type="EnsemblMetazoa" id="XP_038066298.1"/>
    </source>
</evidence>
<reference evidence="8" key="1">
    <citation type="submission" date="2022-11" db="UniProtKB">
        <authorList>
            <consortium name="EnsemblMetazoa"/>
        </authorList>
    </citation>
    <scope>IDENTIFICATION</scope>
</reference>
<feature type="transmembrane region" description="Helical" evidence="6">
    <location>
        <begin position="34"/>
        <end position="54"/>
    </location>
</feature>
<comment type="similarity">
    <text evidence="2 5">Belongs to the 1-acyl-sn-glycerol-3-phosphate acyltransferase family.</text>
</comment>
<dbReference type="AlphaFoldDB" id="A0A914ARL8"/>
<sequence>MNLLTCFVFCSAGSYALCRLSPVAQFYIKYTMFMIWHLVLGLLVTIASLMTFSFGDTANMWWWNFFAYYLSTELLFGVKIQMLNTLDRLGVNEPCVFVINHQTSLDQLPFLKCWAPGRVSILAKKSLKYTLTYGLGCLATGVIFVDRKNTSQARETSERCVKFLKDERGKLWIYPEGTRSKEADTDMLPFKKGAFHIAVQAQVPIVPIVVSRYKSMYSSKDKKFDRVDMKVDVLPSVPTKGLTADDVPDLTENVRDSMLKRFYEISPPAIRQR</sequence>
<keyword evidence="5" id="KW-0444">Lipid biosynthesis</keyword>
<keyword evidence="5" id="KW-0443">Lipid metabolism</keyword>
<dbReference type="GO" id="GO:0016020">
    <property type="term" value="C:membrane"/>
    <property type="evidence" value="ECO:0007669"/>
    <property type="project" value="InterPro"/>
</dbReference>
<comment type="catalytic activity">
    <reaction evidence="5">
        <text>a 1-acyl-sn-glycero-3-phosphate + an acyl-CoA = a 1,2-diacyl-sn-glycero-3-phosphate + CoA</text>
        <dbReference type="Rhea" id="RHEA:19709"/>
        <dbReference type="ChEBI" id="CHEBI:57287"/>
        <dbReference type="ChEBI" id="CHEBI:57970"/>
        <dbReference type="ChEBI" id="CHEBI:58342"/>
        <dbReference type="ChEBI" id="CHEBI:58608"/>
        <dbReference type="EC" id="2.3.1.51"/>
    </reaction>
</comment>
<accession>A0A914ARL8</accession>
<keyword evidence="5" id="KW-1208">Phospholipid metabolism</keyword>
<dbReference type="EnsemblMetazoa" id="XM_038210370.1">
    <property type="protein sequence ID" value="XP_038066298.1"/>
    <property type="gene ID" value="LOC119736360"/>
</dbReference>